<organism evidence="2 3">
    <name type="scientific">Nocardiopsis changdeensis</name>
    <dbReference type="NCBI Taxonomy" id="2831969"/>
    <lineage>
        <taxon>Bacteria</taxon>
        <taxon>Bacillati</taxon>
        <taxon>Actinomycetota</taxon>
        <taxon>Actinomycetes</taxon>
        <taxon>Streptosporangiales</taxon>
        <taxon>Nocardiopsidaceae</taxon>
        <taxon>Nocardiopsis</taxon>
    </lineage>
</organism>
<evidence type="ECO:0000256" key="1">
    <source>
        <dbReference type="SAM" id="MobiDB-lite"/>
    </source>
</evidence>
<feature type="region of interest" description="Disordered" evidence="1">
    <location>
        <begin position="74"/>
        <end position="113"/>
    </location>
</feature>
<evidence type="ECO:0000313" key="2">
    <source>
        <dbReference type="EMBL" id="QUX26464.1"/>
    </source>
</evidence>
<geneLocation type="plasmid" evidence="2 3">
    <name>unnamed4</name>
</geneLocation>
<accession>A0A975KSD9</accession>
<keyword evidence="3" id="KW-1185">Reference proteome</keyword>
<dbReference type="EMBL" id="CP074136">
    <property type="protein sequence ID" value="QUX26464.1"/>
    <property type="molecule type" value="Genomic_DNA"/>
</dbReference>
<dbReference type="RefSeq" id="WP_220566043.1">
    <property type="nucleotide sequence ID" value="NZ_CP074136.1"/>
</dbReference>
<feature type="compositionally biased region" description="Basic and acidic residues" evidence="1">
    <location>
        <begin position="96"/>
        <end position="111"/>
    </location>
</feature>
<reference evidence="3" key="1">
    <citation type="submission" date="2021-05" db="EMBL/GenBank/DDBJ databases">
        <title>Direct Submission.</title>
        <authorList>
            <person name="Li K."/>
            <person name="Gao J."/>
        </authorList>
    </citation>
    <scope>NUCLEOTIDE SEQUENCE [LARGE SCALE GENOMIC DNA]</scope>
    <source>
        <strain evidence="3">Mg02</strain>
        <plasmid evidence="3">unnamed4</plasmid>
    </source>
</reference>
<keyword evidence="2" id="KW-0614">Plasmid</keyword>
<protein>
    <submittedName>
        <fullName evidence="2">Uncharacterized protein</fullName>
    </submittedName>
</protein>
<proteinExistence type="predicted"/>
<sequence>MTAQTTTTLRAEFGRTTWAEAGRHGVRVHLAGWLGKRTLCGRRVAQSHYPTMEHRPQGEDCKACLRVWTAAAPGATFEPSGPTRGQLRAAKATMRRAADRLEQTPPERVDEASGLPVSPLVFTRWRQDIQNLRREADRLTLADL</sequence>
<dbReference type="Proteomes" id="UP000676079">
    <property type="component" value="Plasmid unnamed4"/>
</dbReference>
<evidence type="ECO:0000313" key="3">
    <source>
        <dbReference type="Proteomes" id="UP000676079"/>
    </source>
</evidence>
<name>A0A975KSD9_9ACTN</name>
<gene>
    <name evidence="2" type="ORF">KGD84_32720</name>
</gene>